<dbReference type="KEGG" id="amur:ADH66_03985"/>
<dbReference type="EMBL" id="CP021422">
    <property type="protein sequence ID" value="ASB39880.1"/>
    <property type="molecule type" value="Genomic_DNA"/>
</dbReference>
<dbReference type="InterPro" id="IPR041451">
    <property type="entry name" value="RecD2_SH13"/>
</dbReference>
<dbReference type="Proteomes" id="UP000596035">
    <property type="component" value="Chromosome"/>
</dbReference>
<dbReference type="Pfam" id="PF13538">
    <property type="entry name" value="UvrD_C_2"/>
    <property type="match status" value="1"/>
</dbReference>
<dbReference type="CDD" id="cd18809">
    <property type="entry name" value="SF1_C_RecD"/>
    <property type="match status" value="1"/>
</dbReference>
<keyword evidence="1 3" id="KW-0547">Nucleotide-binding</keyword>
<dbReference type="HAMAP" id="MF_01488">
    <property type="entry name" value="RecD2"/>
    <property type="match status" value="1"/>
</dbReference>
<keyword evidence="3" id="KW-0238">DNA-binding</keyword>
<comment type="similarity">
    <text evidence="3">Belongs to the RecD family. RecD2 subfamily.</text>
</comment>
<dbReference type="GO" id="GO:0043139">
    <property type="term" value="F:5'-3' DNA helicase activity"/>
    <property type="evidence" value="ECO:0007669"/>
    <property type="project" value="UniProtKB-UniRule"/>
</dbReference>
<accession>A0A1Z2XN65</accession>
<dbReference type="SMART" id="SM00382">
    <property type="entry name" value="AAA"/>
    <property type="match status" value="1"/>
</dbReference>
<evidence type="ECO:0000313" key="8">
    <source>
        <dbReference type="Proteomes" id="UP000596035"/>
    </source>
</evidence>
<dbReference type="Gene3D" id="1.10.150.20">
    <property type="entry name" value="5' to 3' exonuclease, C-terminal subdomain"/>
    <property type="match status" value="1"/>
</dbReference>
<reference evidence="7" key="2">
    <citation type="submission" date="2017-05" db="EMBL/GenBank/DDBJ databases">
        <title>Improved OligoMM genomes.</title>
        <authorList>
            <person name="Garzetti D."/>
        </authorList>
    </citation>
    <scope>NUCLEOTIDE SEQUENCE [LARGE SCALE GENOMIC DNA]</scope>
    <source>
        <strain evidence="7">KB18</strain>
    </source>
</reference>
<dbReference type="InterPro" id="IPR006345">
    <property type="entry name" value="RecD2"/>
</dbReference>
<dbReference type="InterPro" id="IPR027785">
    <property type="entry name" value="UvrD-like_helicase_C"/>
</dbReference>
<evidence type="ECO:0000256" key="2">
    <source>
        <dbReference type="ARBA" id="ARBA00022840"/>
    </source>
</evidence>
<dbReference type="InterPro" id="IPR027417">
    <property type="entry name" value="P-loop_NTPase"/>
</dbReference>
<comment type="catalytic activity">
    <reaction evidence="3">
        <text>ATP + H2O = ADP + phosphate + H(+)</text>
        <dbReference type="Rhea" id="RHEA:13065"/>
        <dbReference type="ChEBI" id="CHEBI:15377"/>
        <dbReference type="ChEBI" id="CHEBI:15378"/>
        <dbReference type="ChEBI" id="CHEBI:30616"/>
        <dbReference type="ChEBI" id="CHEBI:43474"/>
        <dbReference type="ChEBI" id="CHEBI:456216"/>
        <dbReference type="EC" id="5.6.2.3"/>
    </reaction>
</comment>
<dbReference type="CDD" id="cd17933">
    <property type="entry name" value="DEXSc_RecD-like"/>
    <property type="match status" value="1"/>
</dbReference>
<keyword evidence="7" id="KW-1185">Reference proteome</keyword>
<keyword evidence="3 6" id="KW-0347">Helicase</keyword>
<dbReference type="Pfam" id="PF18335">
    <property type="entry name" value="SH3_13"/>
    <property type="match status" value="1"/>
</dbReference>
<dbReference type="Proteomes" id="UP000196710">
    <property type="component" value="Chromosome"/>
</dbReference>
<keyword evidence="3" id="KW-0413">Isomerase</keyword>
<dbReference type="InterPro" id="IPR050534">
    <property type="entry name" value="Coronavir_polyprotein_1ab"/>
</dbReference>
<evidence type="ECO:0000256" key="1">
    <source>
        <dbReference type="ARBA" id="ARBA00022741"/>
    </source>
</evidence>
<dbReference type="GO" id="GO:0003677">
    <property type="term" value="F:DNA binding"/>
    <property type="evidence" value="ECO:0007669"/>
    <property type="project" value="UniProtKB-UniRule"/>
</dbReference>
<dbReference type="Gene3D" id="1.10.10.2220">
    <property type="match status" value="1"/>
</dbReference>
<dbReference type="EC" id="5.6.2.3" evidence="3"/>
<dbReference type="InterPro" id="IPR010994">
    <property type="entry name" value="RuvA_2-like"/>
</dbReference>
<evidence type="ECO:0000256" key="3">
    <source>
        <dbReference type="HAMAP-Rule" id="MF_01488"/>
    </source>
</evidence>
<dbReference type="Gene3D" id="3.40.50.300">
    <property type="entry name" value="P-loop containing nucleotide triphosphate hydrolases"/>
    <property type="match status" value="2"/>
</dbReference>
<dbReference type="Pfam" id="PF13245">
    <property type="entry name" value="AAA_19"/>
    <property type="match status" value="1"/>
</dbReference>
<dbReference type="InterPro" id="IPR055446">
    <property type="entry name" value="RecD2_N_OB"/>
</dbReference>
<dbReference type="GO" id="GO:0016787">
    <property type="term" value="F:hydrolase activity"/>
    <property type="evidence" value="ECO:0007669"/>
    <property type="project" value="UniProtKB-KW"/>
</dbReference>
<protein>
    <recommendedName>
        <fullName evidence="3">ATP-dependent RecD2 DNA helicase</fullName>
        <ecNumber evidence="3">5.6.2.3</ecNumber>
    </recommendedName>
    <alternativeName>
        <fullName evidence="3">DNA 5'-3' helicase subunit RecD2</fullName>
    </alternativeName>
</protein>
<sequence length="741" mass="82493">MEESGLLELCGQVEHVVYRNEKNQYTVLVLLAGEDREEVTVVGTIPMVSDGEELKVYGRWEQNQSYGRQFRAEIFEHARPVTEEGMLRYLSSGAVKGVGRVLAGRIIDTFGANALEVIEHDPTRLAQIKGITEEKAKEISEEYKRIYGVRELMVYLGAFGVTPEVSMLVWKKYGDESISCVQEDPYSLCAPEIGLGFQIADQIAQSMERPQDDMSRVQAGVVYVIRHNVNNGHTCVPRDALIKVAAKLLGVDPELAGDAVEELWGSFVLMQEVFGGREYLFLQQQHLCEQYIAGRMKAMLRAPANAIAGADMHIGTIEEREGIKYAGKQREAIKAAMEQGVLILTGGPGTGKTTTLNAIIRILKQAGERVLLAAPTGRAAKRMSELTGEESKTIHRMLQVDWDERDQPFFNRNERNPLECECLVIDEMSMVDAYVFESVLRALPIGCRLILVGDSDQLPSVGAGNVLGDLIAAGLFPTVQLKEVFRQSLESLIITNAHRIVAGEMPEMRRRDGDFFFLPGGGPEQARELVAALCGTRLPKSYGYSPFEDIQVLCPSRKGELGTVELNKLLRETVNPPKEGKSQVKISGQLFREGDKVMQVRNDYQLPWSREDGSEGQGVYNGDMGVITRIDKPGGAIEVRTDDRLVVYDFEKAGEELEPAYAVTVHKSQGNEFNAVIIPVMRVPRQLCYRNLFYTAVTRAKKLLILVGESGVVREMVQNDRKTQRITGLREFLTRDNAAEL</sequence>
<dbReference type="GO" id="GO:0006310">
    <property type="term" value="P:DNA recombination"/>
    <property type="evidence" value="ECO:0007669"/>
    <property type="project" value="InterPro"/>
</dbReference>
<dbReference type="GO" id="GO:0009338">
    <property type="term" value="C:exodeoxyribonuclease V complex"/>
    <property type="evidence" value="ECO:0007669"/>
    <property type="project" value="TreeGrafter"/>
</dbReference>
<dbReference type="PANTHER" id="PTHR43788">
    <property type="entry name" value="DNA2/NAM7 HELICASE FAMILY MEMBER"/>
    <property type="match status" value="1"/>
</dbReference>
<dbReference type="AlphaFoldDB" id="A0A1Z2XN65"/>
<evidence type="ECO:0000259" key="4">
    <source>
        <dbReference type="SMART" id="SM00382"/>
    </source>
</evidence>
<comment type="function">
    <text evidence="3">DNA-dependent ATPase and ATP-dependent 5'-3' DNA helicase. Has no activity on blunt DNA or DNA with 3'-overhangs, requires at least 10 bases of 5'-ssDNA for helicase activity.</text>
</comment>
<feature type="binding site" evidence="3">
    <location>
        <begin position="349"/>
        <end position="353"/>
    </location>
    <ligand>
        <name>ATP</name>
        <dbReference type="ChEBI" id="CHEBI:30616"/>
    </ligand>
</feature>
<dbReference type="NCBIfam" id="TIGR01448">
    <property type="entry name" value="recD_rel"/>
    <property type="match status" value="1"/>
</dbReference>
<reference evidence="5" key="1">
    <citation type="journal article" date="2017" name="Genome Announc.">
        <title>High-Quality Whole-Genome Sequences of the Oligo-Mouse-Microbiota Bacterial Community.</title>
        <authorList>
            <person name="Garzetti D."/>
            <person name="Brugiroux S."/>
            <person name="Bunk B."/>
            <person name="Pukall R."/>
            <person name="McCoy K.D."/>
            <person name="Macpherson A.J."/>
            <person name="Stecher B."/>
        </authorList>
    </citation>
    <scope>NUCLEOTIDE SEQUENCE</scope>
    <source>
        <strain evidence="5">KB18</strain>
    </source>
</reference>
<evidence type="ECO:0000313" key="5">
    <source>
        <dbReference type="EMBL" id="ASB39880.1"/>
    </source>
</evidence>
<evidence type="ECO:0000313" key="7">
    <source>
        <dbReference type="Proteomes" id="UP000196710"/>
    </source>
</evidence>
<dbReference type="PANTHER" id="PTHR43788:SF6">
    <property type="entry name" value="DNA HELICASE B"/>
    <property type="match status" value="1"/>
</dbReference>
<dbReference type="GO" id="GO:0017116">
    <property type="term" value="F:single-stranded DNA helicase activity"/>
    <property type="evidence" value="ECO:0007669"/>
    <property type="project" value="TreeGrafter"/>
</dbReference>
<evidence type="ECO:0000313" key="6">
    <source>
        <dbReference type="EMBL" id="QQR29169.1"/>
    </source>
</evidence>
<dbReference type="Pfam" id="PF14490">
    <property type="entry name" value="HHH_RecD2"/>
    <property type="match status" value="1"/>
</dbReference>
<proteinExistence type="inferred from homology"/>
<dbReference type="Pfam" id="PF23139">
    <property type="entry name" value="OB_YrrC"/>
    <property type="match status" value="1"/>
</dbReference>
<keyword evidence="2 3" id="KW-0067">ATP-binding</keyword>
<gene>
    <name evidence="3" type="primary">recD2</name>
    <name evidence="5" type="ORF">ADH66_03985</name>
    <name evidence="6" type="ORF">I5Q82_14050</name>
</gene>
<dbReference type="SUPFAM" id="SSF52540">
    <property type="entry name" value="P-loop containing nucleoside triphosphate hydrolases"/>
    <property type="match status" value="1"/>
</dbReference>
<organism evidence="6 8">
    <name type="scientific">Acutalibacter muris</name>
    <dbReference type="NCBI Taxonomy" id="1796620"/>
    <lineage>
        <taxon>Bacteria</taxon>
        <taxon>Bacillati</taxon>
        <taxon>Bacillota</taxon>
        <taxon>Clostridia</taxon>
        <taxon>Eubacteriales</taxon>
        <taxon>Acutalibacteraceae</taxon>
        <taxon>Acutalibacter</taxon>
    </lineage>
</organism>
<dbReference type="RefSeq" id="WP_066535433.1">
    <property type="nucleotide sequence ID" value="NZ_CP021422.1"/>
</dbReference>
<dbReference type="GO" id="GO:0005524">
    <property type="term" value="F:ATP binding"/>
    <property type="evidence" value="ECO:0007669"/>
    <property type="project" value="UniProtKB-UniRule"/>
</dbReference>
<dbReference type="InterPro" id="IPR003593">
    <property type="entry name" value="AAA+_ATPase"/>
</dbReference>
<dbReference type="Gene3D" id="2.30.30.940">
    <property type="match status" value="1"/>
</dbReference>
<dbReference type="Pfam" id="PF14520">
    <property type="entry name" value="HHH_5"/>
    <property type="match status" value="1"/>
</dbReference>
<dbReference type="EMBL" id="CP065321">
    <property type="protein sequence ID" value="QQR29169.1"/>
    <property type="molecule type" value="Genomic_DNA"/>
</dbReference>
<keyword evidence="3" id="KW-0378">Hydrolase</keyword>
<reference evidence="6 8" key="3">
    <citation type="submission" date="2020-11" db="EMBL/GenBank/DDBJ databases">
        <title>Closed and high quality bacterial genomes of the OMM12 community.</title>
        <authorList>
            <person name="Marbouty M."/>
            <person name="Lamy-Besnier Q."/>
            <person name="Debarbieux L."/>
            <person name="Koszul R."/>
        </authorList>
    </citation>
    <scope>NUCLEOTIDE SEQUENCE [LARGE SCALE GENOMIC DNA]</scope>
    <source>
        <strain evidence="6 8">KB18</strain>
    </source>
</reference>
<dbReference type="InterPro" id="IPR029493">
    <property type="entry name" value="RecD2-like_HHH"/>
</dbReference>
<name>A0A1Z2XN65_9FIRM</name>
<feature type="domain" description="AAA+ ATPase" evidence="4">
    <location>
        <begin position="338"/>
        <end position="521"/>
    </location>
</feature>
<dbReference type="SUPFAM" id="SSF47781">
    <property type="entry name" value="RuvA domain 2-like"/>
    <property type="match status" value="1"/>
</dbReference>